<sequence length="307" mass="33085">MRLRHLFLIPALLSSTFAAGEDWTADYEAAKKRAAAEGKDLLIDFTGSDWCAWCIKLRKEVFEQPGFAPAKDKFVLLELDYPKDESRVSEAVATQNAALIKKYPIKGYPTILLCDASGKPFAATGYQPGGPDKYLPHLDTLLAKKSARDQAIASASSKDGVEKARLLIGALEGMGLDNSMLVSNYPELAAEIKAADPADATGFTARQGNEEAFATFMAKLGELRSKQDLEGAMKHVETTLADGTIKGELRQQVYGHAAGTLASAGKKDEAIAILKRAIAESPDGPRTKELSDFIAILEREKAGLPPK</sequence>
<name>A0ABT3G0P6_9BACT</name>
<proteinExistence type="predicted"/>
<dbReference type="PROSITE" id="PS51352">
    <property type="entry name" value="THIOREDOXIN_2"/>
    <property type="match status" value="1"/>
</dbReference>
<evidence type="ECO:0000313" key="5">
    <source>
        <dbReference type="Proteomes" id="UP001165653"/>
    </source>
</evidence>
<dbReference type="InterPro" id="IPR013766">
    <property type="entry name" value="Thioredoxin_domain"/>
</dbReference>
<keyword evidence="1 2" id="KW-0732">Signal</keyword>
<gene>
    <name evidence="4" type="ORF">OJ996_04400</name>
</gene>
<feature type="chain" id="PRO_5046232230" evidence="2">
    <location>
        <begin position="21"/>
        <end position="307"/>
    </location>
</feature>
<dbReference type="Pfam" id="PF13899">
    <property type="entry name" value="Thioredoxin_7"/>
    <property type="match status" value="1"/>
</dbReference>
<dbReference type="EMBL" id="JAPDDR010000002">
    <property type="protein sequence ID" value="MCW1912800.1"/>
    <property type="molecule type" value="Genomic_DNA"/>
</dbReference>
<accession>A0ABT3G0P6</accession>
<dbReference type="Gene3D" id="3.40.30.10">
    <property type="entry name" value="Glutaredoxin"/>
    <property type="match status" value="1"/>
</dbReference>
<keyword evidence="5" id="KW-1185">Reference proteome</keyword>
<organism evidence="4 5">
    <name type="scientific">Luteolibacter rhizosphaerae</name>
    <dbReference type="NCBI Taxonomy" id="2989719"/>
    <lineage>
        <taxon>Bacteria</taxon>
        <taxon>Pseudomonadati</taxon>
        <taxon>Verrucomicrobiota</taxon>
        <taxon>Verrucomicrobiia</taxon>
        <taxon>Verrucomicrobiales</taxon>
        <taxon>Verrucomicrobiaceae</taxon>
        <taxon>Luteolibacter</taxon>
    </lineage>
</organism>
<evidence type="ECO:0000256" key="1">
    <source>
        <dbReference type="ARBA" id="ARBA00022729"/>
    </source>
</evidence>
<dbReference type="RefSeq" id="WP_264511593.1">
    <property type="nucleotide sequence ID" value="NZ_JAPDDR010000002.1"/>
</dbReference>
<dbReference type="SUPFAM" id="SSF52833">
    <property type="entry name" value="Thioredoxin-like"/>
    <property type="match status" value="1"/>
</dbReference>
<dbReference type="Proteomes" id="UP001165653">
    <property type="component" value="Unassembled WGS sequence"/>
</dbReference>
<dbReference type="InterPro" id="IPR051099">
    <property type="entry name" value="AGR/TXD"/>
</dbReference>
<evidence type="ECO:0000259" key="3">
    <source>
        <dbReference type="PROSITE" id="PS51352"/>
    </source>
</evidence>
<evidence type="ECO:0000313" key="4">
    <source>
        <dbReference type="EMBL" id="MCW1912800.1"/>
    </source>
</evidence>
<dbReference type="PANTHER" id="PTHR15337:SF11">
    <property type="entry name" value="THIOREDOXIN DOMAIN-CONTAINING PROTEIN"/>
    <property type="match status" value="1"/>
</dbReference>
<protein>
    <submittedName>
        <fullName evidence="4">Thioredoxin family protein</fullName>
    </submittedName>
</protein>
<reference evidence="4" key="1">
    <citation type="submission" date="2022-10" db="EMBL/GenBank/DDBJ databases">
        <title>Luteolibacter sp. GHJ8, whole genome shotgun sequencing project.</title>
        <authorList>
            <person name="Zhao G."/>
            <person name="Shen L."/>
        </authorList>
    </citation>
    <scope>NUCLEOTIDE SEQUENCE</scope>
    <source>
        <strain evidence="4">GHJ8</strain>
    </source>
</reference>
<dbReference type="InterPro" id="IPR036249">
    <property type="entry name" value="Thioredoxin-like_sf"/>
</dbReference>
<evidence type="ECO:0000256" key="2">
    <source>
        <dbReference type="SAM" id="SignalP"/>
    </source>
</evidence>
<feature type="domain" description="Thioredoxin" evidence="3">
    <location>
        <begin position="3"/>
        <end position="143"/>
    </location>
</feature>
<feature type="signal peptide" evidence="2">
    <location>
        <begin position="1"/>
        <end position="20"/>
    </location>
</feature>
<comment type="caution">
    <text evidence="4">The sequence shown here is derived from an EMBL/GenBank/DDBJ whole genome shotgun (WGS) entry which is preliminary data.</text>
</comment>
<dbReference type="PANTHER" id="PTHR15337">
    <property type="entry name" value="ANTERIOR GRADIENT PROTEIN-RELATED"/>
    <property type="match status" value="1"/>
</dbReference>